<accession>A0ABP8DT99</accession>
<dbReference type="InterPro" id="IPR016169">
    <property type="entry name" value="FAD-bd_PCMH_sub2"/>
</dbReference>
<keyword evidence="4" id="KW-0274">FAD</keyword>
<evidence type="ECO:0000256" key="3">
    <source>
        <dbReference type="ARBA" id="ARBA00022630"/>
    </source>
</evidence>
<gene>
    <name evidence="7" type="ORF">GCM10022255_104100</name>
</gene>
<dbReference type="Gene3D" id="3.30.465.10">
    <property type="match status" value="1"/>
</dbReference>
<feature type="domain" description="FAD-binding PCMH-type" evidence="6">
    <location>
        <begin position="22"/>
        <end position="193"/>
    </location>
</feature>
<evidence type="ECO:0000256" key="5">
    <source>
        <dbReference type="ARBA" id="ARBA00023002"/>
    </source>
</evidence>
<dbReference type="PROSITE" id="PS00862">
    <property type="entry name" value="OX2_COVAL_FAD"/>
    <property type="match status" value="1"/>
</dbReference>
<dbReference type="InterPro" id="IPR036318">
    <property type="entry name" value="FAD-bd_PCMH-like_sf"/>
</dbReference>
<dbReference type="Gene3D" id="3.40.462.20">
    <property type="match status" value="1"/>
</dbReference>
<dbReference type="RefSeq" id="WP_345141601.1">
    <property type="nucleotide sequence ID" value="NZ_BAABAT010000060.1"/>
</dbReference>
<evidence type="ECO:0000259" key="6">
    <source>
        <dbReference type="PROSITE" id="PS51387"/>
    </source>
</evidence>
<dbReference type="SUPFAM" id="SSF56176">
    <property type="entry name" value="FAD-binding/transporter-associated domain-like"/>
    <property type="match status" value="1"/>
</dbReference>
<protein>
    <submittedName>
        <fullName evidence="7">FAD-binding oxidoreductase</fullName>
    </submittedName>
</protein>
<dbReference type="PANTHER" id="PTHR42973">
    <property type="entry name" value="BINDING OXIDOREDUCTASE, PUTATIVE (AFU_ORTHOLOGUE AFUA_1G17690)-RELATED"/>
    <property type="match status" value="1"/>
</dbReference>
<dbReference type="EMBL" id="BAABAT010000060">
    <property type="protein sequence ID" value="GAA4263052.1"/>
    <property type="molecule type" value="Genomic_DNA"/>
</dbReference>
<dbReference type="InterPro" id="IPR016167">
    <property type="entry name" value="FAD-bd_PCMH_sub1"/>
</dbReference>
<comment type="caution">
    <text evidence="7">The sequence shown here is derived from an EMBL/GenBank/DDBJ whole genome shotgun (WGS) entry which is preliminary data.</text>
</comment>
<name>A0ABP8DT99_9ACTN</name>
<evidence type="ECO:0000313" key="7">
    <source>
        <dbReference type="EMBL" id="GAA4263052.1"/>
    </source>
</evidence>
<keyword evidence="8" id="KW-1185">Reference proteome</keyword>
<dbReference type="Pfam" id="PF01565">
    <property type="entry name" value="FAD_binding_4"/>
    <property type="match status" value="1"/>
</dbReference>
<reference evidence="8" key="1">
    <citation type="journal article" date="2019" name="Int. J. Syst. Evol. Microbiol.">
        <title>The Global Catalogue of Microorganisms (GCM) 10K type strain sequencing project: providing services to taxonomists for standard genome sequencing and annotation.</title>
        <authorList>
            <consortium name="The Broad Institute Genomics Platform"/>
            <consortium name="The Broad Institute Genome Sequencing Center for Infectious Disease"/>
            <person name="Wu L."/>
            <person name="Ma J."/>
        </authorList>
    </citation>
    <scope>NUCLEOTIDE SEQUENCE [LARGE SCALE GENOMIC DNA]</scope>
    <source>
        <strain evidence="8">JCM 17441</strain>
    </source>
</reference>
<evidence type="ECO:0000256" key="4">
    <source>
        <dbReference type="ARBA" id="ARBA00022827"/>
    </source>
</evidence>
<comment type="cofactor">
    <cofactor evidence="1">
        <name>FAD</name>
        <dbReference type="ChEBI" id="CHEBI:57692"/>
    </cofactor>
</comment>
<evidence type="ECO:0000256" key="2">
    <source>
        <dbReference type="ARBA" id="ARBA00005466"/>
    </source>
</evidence>
<dbReference type="InterPro" id="IPR006094">
    <property type="entry name" value="Oxid_FAD_bind_N"/>
</dbReference>
<organism evidence="7 8">
    <name type="scientific">Dactylosporangium darangshiense</name>
    <dbReference type="NCBI Taxonomy" id="579108"/>
    <lineage>
        <taxon>Bacteria</taxon>
        <taxon>Bacillati</taxon>
        <taxon>Actinomycetota</taxon>
        <taxon>Actinomycetes</taxon>
        <taxon>Micromonosporales</taxon>
        <taxon>Micromonosporaceae</taxon>
        <taxon>Dactylosporangium</taxon>
    </lineage>
</organism>
<dbReference type="Gene3D" id="3.30.43.10">
    <property type="entry name" value="Uridine Diphospho-n-acetylenolpyruvylglucosamine Reductase, domain 2"/>
    <property type="match status" value="1"/>
</dbReference>
<evidence type="ECO:0000256" key="1">
    <source>
        <dbReference type="ARBA" id="ARBA00001974"/>
    </source>
</evidence>
<sequence length="423" mass="44705">MSLRLVRPEDRRYPALRSTYTTAGAPAAIALPESAAEVAAAIAHGRERGLDIAVRSGGHGLAGTSTNRGGLVIDLSALHDVAVADPAARLVRVGAGARWADVAAALHPHGLAISSGDHGNVGVGGIATGGGVGWLARWYGLTIDHVRAAEVVLADGRIVRADAEHDPELLWAVRGAGAGAGIVTAFEIEAARVRDVGVAQLLVAADQDGAALRRWASALREAPRELTSEVIMLHNGRSPVMRVTAVVAGGDPRRVREIVEPLRRIGKVLDHRVDRAPYPVLLPPSHKHPNVAQQPVTITNGLLPAMDGDAAEAVMALVRSGRALVQLRSLGGAIHDVDRGATAYPHRHQHTLVLASMFPPDGRAELDAAWRVLAGRVDGAYGNFEGRRDRPAFARVYPGPTGERVAAAWRRYDPGAVFRPYPI</sequence>
<dbReference type="PROSITE" id="PS51387">
    <property type="entry name" value="FAD_PCMH"/>
    <property type="match status" value="1"/>
</dbReference>
<proteinExistence type="inferred from homology"/>
<dbReference type="InterPro" id="IPR016166">
    <property type="entry name" value="FAD-bd_PCMH"/>
</dbReference>
<evidence type="ECO:0000313" key="8">
    <source>
        <dbReference type="Proteomes" id="UP001500620"/>
    </source>
</evidence>
<keyword evidence="5" id="KW-0560">Oxidoreductase</keyword>
<keyword evidence="3" id="KW-0285">Flavoprotein</keyword>
<dbReference type="InterPro" id="IPR050416">
    <property type="entry name" value="FAD-linked_Oxidoreductase"/>
</dbReference>
<dbReference type="PANTHER" id="PTHR42973:SF39">
    <property type="entry name" value="FAD-BINDING PCMH-TYPE DOMAIN-CONTAINING PROTEIN"/>
    <property type="match status" value="1"/>
</dbReference>
<comment type="similarity">
    <text evidence="2">Belongs to the oxygen-dependent FAD-linked oxidoreductase family.</text>
</comment>
<dbReference type="InterPro" id="IPR006093">
    <property type="entry name" value="Oxy_OxRdtase_FAD_BS"/>
</dbReference>
<dbReference type="Proteomes" id="UP001500620">
    <property type="component" value="Unassembled WGS sequence"/>
</dbReference>